<feature type="compositionally biased region" description="Low complexity" evidence="1">
    <location>
        <begin position="91"/>
        <end position="109"/>
    </location>
</feature>
<protein>
    <submittedName>
        <fullName evidence="2">Uncharacterized protein</fullName>
    </submittedName>
</protein>
<sequence>MRANEVLYTTTLCKAKASLGKLYKKKSHVTNFISFRNSCSLACTQSHKIYCAPKTTPANTIEETTETSATATNPQHSIANGEITPEAGNIQPVQGQGQGQHSGSRSGSSTAALANSTEIQTLLQRYPQLRSQLAEIYRAAQEEEWVEWYNPPTRGRGAHGRGGKGPARRSRGPWTAEKGFNRALGKVRKMRQDCEDGTETGVPAEAFMQFLNLVNTGLGGQIPSAETQTQAQAQE</sequence>
<reference evidence="2" key="1">
    <citation type="submission" date="2022-11" db="EMBL/GenBank/DDBJ databases">
        <authorList>
            <person name="Petersen C."/>
        </authorList>
    </citation>
    <scope>NUCLEOTIDE SEQUENCE</scope>
    <source>
        <strain evidence="2">IBT 30069</strain>
    </source>
</reference>
<feature type="region of interest" description="Disordered" evidence="1">
    <location>
        <begin position="154"/>
        <end position="174"/>
    </location>
</feature>
<evidence type="ECO:0000313" key="2">
    <source>
        <dbReference type="EMBL" id="KAJ5106388.1"/>
    </source>
</evidence>
<feature type="region of interest" description="Disordered" evidence="1">
    <location>
        <begin position="80"/>
        <end position="112"/>
    </location>
</feature>
<feature type="compositionally biased region" description="Basic residues" evidence="1">
    <location>
        <begin position="156"/>
        <end position="171"/>
    </location>
</feature>
<gene>
    <name evidence="2" type="ORF">N7456_003063</name>
</gene>
<accession>A0A9W9FU23</accession>
<dbReference type="OrthoDB" id="18412at2759"/>
<dbReference type="EMBL" id="JAPQKH010000003">
    <property type="protein sequence ID" value="KAJ5106388.1"/>
    <property type="molecule type" value="Genomic_DNA"/>
</dbReference>
<dbReference type="Proteomes" id="UP001149165">
    <property type="component" value="Unassembled WGS sequence"/>
</dbReference>
<organism evidence="2 3">
    <name type="scientific">Penicillium angulare</name>
    <dbReference type="NCBI Taxonomy" id="116970"/>
    <lineage>
        <taxon>Eukaryota</taxon>
        <taxon>Fungi</taxon>
        <taxon>Dikarya</taxon>
        <taxon>Ascomycota</taxon>
        <taxon>Pezizomycotina</taxon>
        <taxon>Eurotiomycetes</taxon>
        <taxon>Eurotiomycetidae</taxon>
        <taxon>Eurotiales</taxon>
        <taxon>Aspergillaceae</taxon>
        <taxon>Penicillium</taxon>
    </lineage>
</organism>
<name>A0A9W9FU23_9EURO</name>
<keyword evidence="3" id="KW-1185">Reference proteome</keyword>
<reference evidence="2" key="2">
    <citation type="journal article" date="2023" name="IMA Fungus">
        <title>Comparative genomic study of the Penicillium genus elucidates a diverse pangenome and 15 lateral gene transfer events.</title>
        <authorList>
            <person name="Petersen C."/>
            <person name="Sorensen T."/>
            <person name="Nielsen M.R."/>
            <person name="Sondergaard T.E."/>
            <person name="Sorensen J.L."/>
            <person name="Fitzpatrick D.A."/>
            <person name="Frisvad J.C."/>
            <person name="Nielsen K.L."/>
        </authorList>
    </citation>
    <scope>NUCLEOTIDE SEQUENCE</scope>
    <source>
        <strain evidence="2">IBT 30069</strain>
    </source>
</reference>
<evidence type="ECO:0000313" key="3">
    <source>
        <dbReference type="Proteomes" id="UP001149165"/>
    </source>
</evidence>
<dbReference type="AlphaFoldDB" id="A0A9W9FU23"/>
<evidence type="ECO:0000256" key="1">
    <source>
        <dbReference type="SAM" id="MobiDB-lite"/>
    </source>
</evidence>
<comment type="caution">
    <text evidence="2">The sequence shown here is derived from an EMBL/GenBank/DDBJ whole genome shotgun (WGS) entry which is preliminary data.</text>
</comment>
<proteinExistence type="predicted"/>